<proteinExistence type="predicted"/>
<dbReference type="Proteomes" id="UP000653674">
    <property type="component" value="Unassembled WGS sequence"/>
</dbReference>
<evidence type="ECO:0000256" key="1">
    <source>
        <dbReference type="SAM" id="MobiDB-lite"/>
    </source>
</evidence>
<protein>
    <submittedName>
        <fullName evidence="2">Uncharacterized protein</fullName>
    </submittedName>
</protein>
<evidence type="ECO:0000313" key="3">
    <source>
        <dbReference type="Proteomes" id="UP000653674"/>
    </source>
</evidence>
<evidence type="ECO:0000313" key="2">
    <source>
        <dbReference type="EMBL" id="GIG74451.1"/>
    </source>
</evidence>
<organism evidence="2 3">
    <name type="scientific">Planosporangium flavigriseum</name>
    <dbReference type="NCBI Taxonomy" id="373681"/>
    <lineage>
        <taxon>Bacteria</taxon>
        <taxon>Bacillati</taxon>
        <taxon>Actinomycetota</taxon>
        <taxon>Actinomycetes</taxon>
        <taxon>Micromonosporales</taxon>
        <taxon>Micromonosporaceae</taxon>
        <taxon>Planosporangium</taxon>
    </lineage>
</organism>
<name>A0A8J3LVP7_9ACTN</name>
<accession>A0A8J3LVP7</accession>
<gene>
    <name evidence="2" type="ORF">Pfl04_28550</name>
</gene>
<comment type="caution">
    <text evidence="2">The sequence shown here is derived from an EMBL/GenBank/DDBJ whole genome shotgun (WGS) entry which is preliminary data.</text>
</comment>
<feature type="region of interest" description="Disordered" evidence="1">
    <location>
        <begin position="61"/>
        <end position="85"/>
    </location>
</feature>
<dbReference type="RefSeq" id="WP_239075519.1">
    <property type="nucleotide sequence ID" value="NZ_BAAAQJ010000003.1"/>
</dbReference>
<dbReference type="AlphaFoldDB" id="A0A8J3LVP7"/>
<dbReference type="EMBL" id="BONU01000018">
    <property type="protein sequence ID" value="GIG74451.1"/>
    <property type="molecule type" value="Genomic_DNA"/>
</dbReference>
<reference evidence="2" key="1">
    <citation type="submission" date="2021-01" db="EMBL/GenBank/DDBJ databases">
        <title>Whole genome shotgun sequence of Planosporangium flavigriseum NBRC 105377.</title>
        <authorList>
            <person name="Komaki H."/>
            <person name="Tamura T."/>
        </authorList>
    </citation>
    <scope>NUCLEOTIDE SEQUENCE</scope>
    <source>
        <strain evidence="2">NBRC 105377</strain>
    </source>
</reference>
<keyword evidence="3" id="KW-1185">Reference proteome</keyword>
<sequence>MRSTTYYAMTADAQLAEAQRLLDAHVTSSADGCCVACGIPGPCPKRETAVVMFSRTLRLPRRKPGASRPEAIGRRSSPYTWFGNE</sequence>